<accession>A0A0A0YXW0</accession>
<sequence length="142" mass="15760">MEKLTAADVPFKDFPIDSMPNLLAQLGKARADTIRFHGLDRRSIGGPRTRWFTNPHAKRLQGLPDAFSDRGVEDILSGIASATEGSQRPLSAARLFVLLQEPQLCYDLLMGGMALEKRQALRYMAAAKLAVFHLNRYFGASQ</sequence>
<dbReference type="EMBL" id="KM974184">
    <property type="protein sequence ID" value="AIX13213.1"/>
    <property type="molecule type" value="Genomic_DNA"/>
</dbReference>
<evidence type="ECO:0000313" key="1">
    <source>
        <dbReference type="EMBL" id="AIX13213.1"/>
    </source>
</evidence>
<dbReference type="RefSeq" id="YP_009152560.1">
    <property type="nucleotide sequence ID" value="NC_027388.1"/>
</dbReference>
<reference evidence="1 2" key="1">
    <citation type="submission" date="2014-10" db="EMBL/GenBank/DDBJ databases">
        <authorList>
            <person name="Yang M."/>
            <person name="Han W."/>
        </authorList>
    </citation>
    <scope>NUCLEOTIDE SEQUENCE [LARGE SCALE GENOMIC DNA]</scope>
</reference>
<organism evidence="1 2">
    <name type="scientific">Pseudomonas phage YH6</name>
    <dbReference type="NCBI Taxonomy" id="1566995"/>
    <lineage>
        <taxon>Viruses</taxon>
        <taxon>Duplodnaviria</taxon>
        <taxon>Heunggongvirae</taxon>
        <taxon>Uroviricota</taxon>
        <taxon>Caudoviricetes</taxon>
        <taxon>Schitoviridae</taxon>
        <taxon>Migulavirinae</taxon>
        <taxon>Litunavirus</taxon>
        <taxon>Litunavirus Yh6</taxon>
    </lineage>
</organism>
<dbReference type="KEGG" id="vg:24724957"/>
<dbReference type="OrthoDB" id="12218at10239"/>
<gene>
    <name evidence="1" type="ORF">YH6_060</name>
</gene>
<protein>
    <submittedName>
        <fullName evidence="1">Uncharacterized protein</fullName>
    </submittedName>
</protein>
<evidence type="ECO:0000313" key="2">
    <source>
        <dbReference type="Proteomes" id="UP000030328"/>
    </source>
</evidence>
<keyword evidence="2" id="KW-1185">Reference proteome</keyword>
<dbReference type="Proteomes" id="UP000030328">
    <property type="component" value="Segment"/>
</dbReference>
<proteinExistence type="predicted"/>
<name>A0A0A0YXW0_9CAUD</name>
<dbReference type="GeneID" id="24724957"/>